<dbReference type="NCBIfam" id="NF045761">
    <property type="entry name" value="NAMPUrTaseMurU"/>
    <property type="match status" value="1"/>
</dbReference>
<protein>
    <submittedName>
        <fullName evidence="2">MurNAc alpha-1-phosphate uridylyltransferase</fullName>
    </submittedName>
</protein>
<dbReference type="InterPro" id="IPR029044">
    <property type="entry name" value="Nucleotide-diphossugar_trans"/>
</dbReference>
<dbReference type="OrthoDB" id="9788272at2"/>
<dbReference type="InterPro" id="IPR050486">
    <property type="entry name" value="Mannose-1P_guanyltransferase"/>
</dbReference>
<keyword evidence="2" id="KW-0808">Transferase</keyword>
<comment type="caution">
    <text evidence="2">The sequence shown here is derived from an EMBL/GenBank/DDBJ whole genome shotgun (WGS) entry which is preliminary data.</text>
</comment>
<dbReference type="RefSeq" id="WP_132580168.1">
    <property type="nucleotide sequence ID" value="NZ_SMAJ01000003.1"/>
</dbReference>
<dbReference type="EMBL" id="SMAJ01000003">
    <property type="protein sequence ID" value="TCT09441.1"/>
    <property type="molecule type" value="Genomic_DNA"/>
</dbReference>
<evidence type="ECO:0000313" key="3">
    <source>
        <dbReference type="Proteomes" id="UP000295525"/>
    </source>
</evidence>
<dbReference type="Pfam" id="PF00483">
    <property type="entry name" value="NTP_transferase"/>
    <property type="match status" value="1"/>
</dbReference>
<dbReference type="CDD" id="cd06422">
    <property type="entry name" value="NTP_transferase_like_1"/>
    <property type="match status" value="1"/>
</dbReference>
<dbReference type="Gene3D" id="3.90.550.10">
    <property type="entry name" value="Spore Coat Polysaccharide Biosynthesis Protein SpsA, Chain A"/>
    <property type="match status" value="1"/>
</dbReference>
<dbReference type="AlphaFoldDB" id="A0A4R3M7I4"/>
<dbReference type="GO" id="GO:0016779">
    <property type="term" value="F:nucleotidyltransferase activity"/>
    <property type="evidence" value="ECO:0007669"/>
    <property type="project" value="UniProtKB-KW"/>
</dbReference>
<keyword evidence="2" id="KW-0548">Nucleotidyltransferase</keyword>
<keyword evidence="3" id="KW-1185">Reference proteome</keyword>
<evidence type="ECO:0000259" key="1">
    <source>
        <dbReference type="Pfam" id="PF00483"/>
    </source>
</evidence>
<accession>A0A4R3M7I4</accession>
<proteinExistence type="predicted"/>
<dbReference type="Proteomes" id="UP000295525">
    <property type="component" value="Unassembled WGS sequence"/>
</dbReference>
<evidence type="ECO:0000313" key="2">
    <source>
        <dbReference type="EMBL" id="TCT09441.1"/>
    </source>
</evidence>
<sequence>MRAMILAAGRGERMRPLTDTTPKPLLQAGGKPLVVWHIERLVKAGINEIIINHAWLGHLIEAALQDGRRWGARISYSSEPQALETAGGIARALDFFRDEAFLVINGDIWCDWDPVEALQQGALLAHTKKLAWLLLTANPEHHASGDFLLSPSHEVLDNPAPGHAGALTFTGIGVYRPALFRDIEKSRAARLAPLLRQAMQTHQVTGRQYTGIWVDVGTPARLSALDRQLGGLASPAG</sequence>
<feature type="domain" description="Nucleotidyl transferase" evidence="1">
    <location>
        <begin position="3"/>
        <end position="222"/>
    </location>
</feature>
<dbReference type="InterPro" id="IPR005835">
    <property type="entry name" value="NTP_transferase_dom"/>
</dbReference>
<reference evidence="2 3" key="1">
    <citation type="submission" date="2019-03" db="EMBL/GenBank/DDBJ databases">
        <title>Genomic Encyclopedia of Type Strains, Phase IV (KMG-IV): sequencing the most valuable type-strain genomes for metagenomic binning, comparative biology and taxonomic classification.</title>
        <authorList>
            <person name="Goeker M."/>
        </authorList>
    </citation>
    <scope>NUCLEOTIDE SEQUENCE [LARGE SCALE GENOMIC DNA]</scope>
    <source>
        <strain evidence="2 3">DSM 24591</strain>
    </source>
</reference>
<name>A0A4R3M7I4_9BURK</name>
<dbReference type="PANTHER" id="PTHR22572">
    <property type="entry name" value="SUGAR-1-PHOSPHATE GUANYL TRANSFERASE"/>
    <property type="match status" value="1"/>
</dbReference>
<dbReference type="InterPro" id="IPR054790">
    <property type="entry name" value="MurU"/>
</dbReference>
<dbReference type="SUPFAM" id="SSF53448">
    <property type="entry name" value="Nucleotide-diphospho-sugar transferases"/>
    <property type="match status" value="1"/>
</dbReference>
<gene>
    <name evidence="2" type="ORF">EDC26_10359</name>
</gene>
<organism evidence="2 3">
    <name type="scientific">Paralcaligenes ureilyticus</name>
    <dbReference type="NCBI Taxonomy" id="627131"/>
    <lineage>
        <taxon>Bacteria</taxon>
        <taxon>Pseudomonadati</taxon>
        <taxon>Pseudomonadota</taxon>
        <taxon>Betaproteobacteria</taxon>
        <taxon>Burkholderiales</taxon>
        <taxon>Alcaligenaceae</taxon>
        <taxon>Paralcaligenes</taxon>
    </lineage>
</organism>